<feature type="transmembrane region" description="Helical" evidence="1">
    <location>
        <begin position="286"/>
        <end position="314"/>
    </location>
</feature>
<dbReference type="Proteomes" id="UP000014400">
    <property type="component" value="Unassembled WGS sequence"/>
</dbReference>
<keyword evidence="1" id="KW-1133">Transmembrane helix</keyword>
<dbReference type="eggNOG" id="COG1807">
    <property type="taxonomic scope" value="Bacteria"/>
</dbReference>
<feature type="transmembrane region" description="Helical" evidence="1">
    <location>
        <begin position="380"/>
        <end position="405"/>
    </location>
</feature>
<keyword evidence="3" id="KW-1185">Reference proteome</keyword>
<dbReference type="PATRIC" id="fig|1203554.3.peg.2080"/>
<feature type="transmembrane region" description="Helical" evidence="1">
    <location>
        <begin position="425"/>
        <end position="445"/>
    </location>
</feature>
<gene>
    <name evidence="2" type="ORF">HMPREF1476_02000</name>
</gene>
<dbReference type="STRING" id="1203554.HMPREF1476_02000"/>
<keyword evidence="1" id="KW-0812">Transmembrane</keyword>
<feature type="transmembrane region" description="Helical" evidence="1">
    <location>
        <begin position="457"/>
        <end position="475"/>
    </location>
</feature>
<proteinExistence type="predicted"/>
<reference evidence="2 3" key="1">
    <citation type="submission" date="2013-04" db="EMBL/GenBank/DDBJ databases">
        <title>The Genome Sequence of Sutterella wadsworthensis HGA0223.</title>
        <authorList>
            <consortium name="The Broad Institute Genomics Platform"/>
            <person name="Earl A."/>
            <person name="Ward D."/>
            <person name="Feldgarden M."/>
            <person name="Gevers D."/>
            <person name="Schmidt T.M."/>
            <person name="Dover J."/>
            <person name="Dai D."/>
            <person name="Walker B."/>
            <person name="Young S."/>
            <person name="Zeng Q."/>
            <person name="Gargeya S."/>
            <person name="Fitzgerald M."/>
            <person name="Haas B."/>
            <person name="Abouelleil A."/>
            <person name="Allen A.W."/>
            <person name="Alvarado L."/>
            <person name="Arachchi H.M."/>
            <person name="Berlin A.M."/>
            <person name="Chapman S.B."/>
            <person name="Gainer-Dewar J."/>
            <person name="Goldberg J."/>
            <person name="Griggs A."/>
            <person name="Gujja S."/>
            <person name="Hansen M."/>
            <person name="Howarth C."/>
            <person name="Imamovic A."/>
            <person name="Ireland A."/>
            <person name="Larimer J."/>
            <person name="McCowan C."/>
            <person name="Murphy C."/>
            <person name="Pearson M."/>
            <person name="Poon T.W."/>
            <person name="Priest M."/>
            <person name="Roberts A."/>
            <person name="Saif S."/>
            <person name="Shea T."/>
            <person name="Sisk P."/>
            <person name="Sykes S."/>
            <person name="Wortman J."/>
            <person name="Nusbaum C."/>
            <person name="Birren B."/>
        </authorList>
    </citation>
    <scope>NUCLEOTIDE SEQUENCE [LARGE SCALE GENOMIC DNA]</scope>
    <source>
        <strain evidence="2 3">HGA0223</strain>
    </source>
</reference>
<dbReference type="HOGENOM" id="CLU_034283_0_0_4"/>
<evidence type="ECO:0000256" key="1">
    <source>
        <dbReference type="SAM" id="Phobius"/>
    </source>
</evidence>
<dbReference type="EMBL" id="ATCF01000030">
    <property type="protein sequence ID" value="EPD97859.1"/>
    <property type="molecule type" value="Genomic_DNA"/>
</dbReference>
<feature type="transmembrane region" description="Helical" evidence="1">
    <location>
        <begin position="145"/>
        <end position="165"/>
    </location>
</feature>
<feature type="transmembrane region" description="Helical" evidence="1">
    <location>
        <begin position="240"/>
        <end position="266"/>
    </location>
</feature>
<accession>S3CB43</accession>
<feature type="transmembrane region" description="Helical" evidence="1">
    <location>
        <begin position="204"/>
        <end position="228"/>
    </location>
</feature>
<comment type="caution">
    <text evidence="2">The sequence shown here is derived from an EMBL/GenBank/DDBJ whole genome shotgun (WGS) entry which is preliminary data.</text>
</comment>
<dbReference type="AlphaFoldDB" id="S3CB43"/>
<feature type="transmembrane region" description="Helical" evidence="1">
    <location>
        <begin position="104"/>
        <end position="125"/>
    </location>
</feature>
<evidence type="ECO:0000313" key="2">
    <source>
        <dbReference type="EMBL" id="EPD97859.1"/>
    </source>
</evidence>
<feature type="transmembrane region" description="Helical" evidence="1">
    <location>
        <begin position="326"/>
        <end position="345"/>
    </location>
</feature>
<evidence type="ECO:0000313" key="3">
    <source>
        <dbReference type="Proteomes" id="UP000014400"/>
    </source>
</evidence>
<feature type="transmembrane region" description="Helical" evidence="1">
    <location>
        <begin position="351"/>
        <end position="368"/>
    </location>
</feature>
<name>S3CB43_9BURK</name>
<evidence type="ECO:0008006" key="4">
    <source>
        <dbReference type="Google" id="ProtNLM"/>
    </source>
</evidence>
<keyword evidence="1" id="KW-0472">Membrane</keyword>
<dbReference type="RefSeq" id="WP_016475077.1">
    <property type="nucleotide sequence ID" value="NZ_KE150481.1"/>
</dbReference>
<protein>
    <recommendedName>
        <fullName evidence="4">Glycosyltransferase RgtA/B/C/D-like domain-containing protein</fullName>
    </recommendedName>
</protein>
<organism evidence="2 3">
    <name type="scientific">Sutterella wadsworthensis HGA0223</name>
    <dbReference type="NCBI Taxonomy" id="1203554"/>
    <lineage>
        <taxon>Bacteria</taxon>
        <taxon>Pseudomonadati</taxon>
        <taxon>Pseudomonadota</taxon>
        <taxon>Betaproteobacteria</taxon>
        <taxon>Burkholderiales</taxon>
        <taxon>Sutterellaceae</taxon>
        <taxon>Sutterella</taxon>
    </lineage>
</organism>
<sequence length="571" mass="62056">MLTQRPTPAFMSQEAARRLPRFALALLLAVFILSSFWADGLWTLRDAAGFGVAQSMTNGGLEAWLLPQIQGTPEAEIGPLAGWAAALFMKLFSELLGEIGAYRLTSVFWFLFTSVAVWSTAWRLARRAEAQPVAFAFGGQAAPVSFARTTASCAVLFFVASFGIATRQYEPIADTALVAAAAWALYGAAWALRRPFVGAFVSGLAAGGAALTTSFACGFWLFLSALAAQAVLRALGGSRLLRISFTVLGFAAPLIFWIGTACLTVPDAAEVWFPLWFSNQAQHLEPASAAAIFWLSRTAVWFLLPMWPIALWALYSWRRQLDRTQILLPSLFLAAIVFAGFFIRYDAAGNLLLISIAPTCVLAAFGLASLRRSRENLLDWFALSVFTVALLTVWLYWLAALTGMAPKMAKSVYMLAPGLDVTLDWSILAPLTVTVIWFVFVIWRLTHRPIVVWRGPWLSAAGMTAVAVTLLGLWHEGIDVNRSYQGVARATAEAIESLAGTGTKIDGADLPGGIRAALHYYGGIDFARPGEKAPLKLVRVRSDYAPAKALTEAISRPHTDETFYLVAGTIR</sequence>